<dbReference type="NCBIfam" id="TIGR02024">
    <property type="entry name" value="FtcD"/>
    <property type="match status" value="1"/>
</dbReference>
<sequence length="292" mass="29759">MTPLESVPNVSEGRDPAVVAALAAAFSGSAHLLDVHSDADHHRSVLTLVADDDALVDSLVAGIAAAASLVDLTEHTGIHPRVGAADVVPLVPLDGDMGRARRAALEVGRRVGGELGLPVFLYGESGGGRRPAFFRRGGPDELQRRVDAGELAPDFGPARLHPTAGAVLVGARPLLVAFNLELAEDDLAAARAIAAAVRTSSGGMPGVQALGLRLPSTGTVQVSLNVIDVAAAPLADVVARVREEAAARGVTVARGELVGLLPEAAAAPAGALALEALPDDRVLERRLRALGL</sequence>
<dbReference type="UniPathway" id="UPA00379">
    <property type="reaction ID" value="UER00555"/>
</dbReference>
<evidence type="ECO:0000256" key="1">
    <source>
        <dbReference type="ARBA" id="ARBA00004496"/>
    </source>
</evidence>
<dbReference type="AlphaFoldDB" id="A0A7M2YY07"/>
<dbReference type="PANTHER" id="PTHR12234">
    <property type="entry name" value="FORMIMINOTRANSFERASE-CYCLODEAMINASE"/>
    <property type="match status" value="1"/>
</dbReference>
<dbReference type="InterPro" id="IPR012886">
    <property type="entry name" value="Formiminotransferase_N"/>
</dbReference>
<evidence type="ECO:0000256" key="7">
    <source>
        <dbReference type="ARBA" id="ARBA00022954"/>
    </source>
</evidence>
<accession>A0A7M2YY07</accession>
<feature type="domain" description="Formiminotransferase N-terminal subdomain" evidence="9">
    <location>
        <begin position="2"/>
        <end position="173"/>
    </location>
</feature>
<protein>
    <recommendedName>
        <fullName evidence="3">glutamate formimidoyltransferase</fullName>
        <ecNumber evidence="3">2.1.2.5</ecNumber>
    </recommendedName>
</protein>
<keyword evidence="5 10" id="KW-0808">Transferase</keyword>
<reference evidence="11" key="2">
    <citation type="journal article" date="2019" name="MicrobiologyOpen">
        <title>High-quality draft genome sequence of Gaiella occulta isolated from a 150 meter deep mineral water borehole and comparison with the genome sequences of other deep-branching lineages of the phylum Actinobacteria.</title>
        <authorList>
            <person name="Severino R."/>
            <person name="Froufe H.J.C."/>
            <person name="Barroso C."/>
            <person name="Albuquerque L."/>
            <person name="Lobo-da-Cunha A."/>
            <person name="da Costa M.S."/>
            <person name="Egas C."/>
        </authorList>
    </citation>
    <scope>NUCLEOTIDE SEQUENCE [LARGE SCALE GENOMIC DNA]</scope>
    <source>
        <strain evidence="11">F2-233</strain>
    </source>
</reference>
<feature type="domain" description="Formiminotransferase C-terminal subdomain" evidence="8">
    <location>
        <begin position="174"/>
        <end position="286"/>
    </location>
</feature>
<proteinExistence type="predicted"/>
<comment type="pathway">
    <text evidence="2">Amino-acid degradation; L-histidine degradation into L-glutamate; L-glutamate from N-formimidoyl-L-glutamate (transferase route): step 1/1.</text>
</comment>
<dbReference type="SMART" id="SM01221">
    <property type="entry name" value="FTCD"/>
    <property type="match status" value="1"/>
</dbReference>
<evidence type="ECO:0000313" key="10">
    <source>
        <dbReference type="EMBL" id="RDI75035.1"/>
    </source>
</evidence>
<dbReference type="InterPro" id="IPR051623">
    <property type="entry name" value="FTCD"/>
</dbReference>
<dbReference type="InterPro" id="IPR022384">
    <property type="entry name" value="FormiminoTrfase_cat_dom_sf"/>
</dbReference>
<dbReference type="GO" id="GO:0005737">
    <property type="term" value="C:cytoplasm"/>
    <property type="evidence" value="ECO:0007669"/>
    <property type="project" value="UniProtKB-SubCell"/>
</dbReference>
<gene>
    <name evidence="10" type="ORF">Gocc_0833</name>
</gene>
<keyword evidence="6" id="KW-0369">Histidine metabolism</keyword>
<dbReference type="GO" id="GO:0016829">
    <property type="term" value="F:lyase activity"/>
    <property type="evidence" value="ECO:0007669"/>
    <property type="project" value="UniProtKB-KW"/>
</dbReference>
<dbReference type="GO" id="GO:0030409">
    <property type="term" value="F:glutamate formimidoyltransferase activity"/>
    <property type="evidence" value="ECO:0007669"/>
    <property type="project" value="UniProtKB-EC"/>
</dbReference>
<dbReference type="PANTHER" id="PTHR12234:SF1">
    <property type="entry name" value="FORMIMINOTRANSFERASE N-TERMINAL SUBDOMAIN-CONTAINING PROTEIN"/>
    <property type="match status" value="1"/>
</dbReference>
<dbReference type="Gene3D" id="3.30.70.670">
    <property type="entry name" value="Formiminotransferase, C-terminal subdomain"/>
    <property type="match status" value="1"/>
</dbReference>
<dbReference type="GO" id="GO:0019556">
    <property type="term" value="P:L-histidine catabolic process to glutamate and formamide"/>
    <property type="evidence" value="ECO:0007669"/>
    <property type="project" value="UniProtKB-UniPathway"/>
</dbReference>
<dbReference type="OrthoDB" id="9773217at2"/>
<keyword evidence="11" id="KW-1185">Reference proteome</keyword>
<dbReference type="GO" id="GO:0005542">
    <property type="term" value="F:folic acid binding"/>
    <property type="evidence" value="ECO:0007669"/>
    <property type="project" value="UniProtKB-KW"/>
</dbReference>
<evidence type="ECO:0000259" key="9">
    <source>
        <dbReference type="SMART" id="SM01222"/>
    </source>
</evidence>
<evidence type="ECO:0000313" key="11">
    <source>
        <dbReference type="Proteomes" id="UP000254134"/>
    </source>
</evidence>
<keyword evidence="7" id="KW-0290">Folate-binding</keyword>
<comment type="subcellular location">
    <subcellularLocation>
        <location evidence="1">Cytoplasm</location>
    </subcellularLocation>
</comment>
<dbReference type="Pfam" id="PF07837">
    <property type="entry name" value="FTCD_N"/>
    <property type="match status" value="1"/>
</dbReference>
<dbReference type="InterPro" id="IPR004227">
    <property type="entry name" value="Formiminotransferase_cat"/>
</dbReference>
<dbReference type="SMART" id="SM01222">
    <property type="entry name" value="FTCD_N"/>
    <property type="match status" value="1"/>
</dbReference>
<dbReference type="InterPro" id="IPR037070">
    <property type="entry name" value="Formiminotransferase_C_sf"/>
</dbReference>
<dbReference type="InterPro" id="IPR037064">
    <property type="entry name" value="Formiminotransferase_N_sf"/>
</dbReference>
<evidence type="ECO:0000256" key="6">
    <source>
        <dbReference type="ARBA" id="ARBA00022808"/>
    </source>
</evidence>
<dbReference type="EC" id="2.1.2.5" evidence="3"/>
<comment type="caution">
    <text evidence="10">The sequence shown here is derived from an EMBL/GenBank/DDBJ whole genome shotgun (WGS) entry which is preliminary data.</text>
</comment>
<evidence type="ECO:0000259" key="8">
    <source>
        <dbReference type="SMART" id="SM01221"/>
    </source>
</evidence>
<evidence type="ECO:0000256" key="2">
    <source>
        <dbReference type="ARBA" id="ARBA00005082"/>
    </source>
</evidence>
<dbReference type="Proteomes" id="UP000254134">
    <property type="component" value="Unassembled WGS sequence"/>
</dbReference>
<keyword evidence="10" id="KW-0456">Lyase</keyword>
<evidence type="ECO:0000256" key="5">
    <source>
        <dbReference type="ARBA" id="ARBA00022679"/>
    </source>
</evidence>
<dbReference type="Pfam" id="PF02971">
    <property type="entry name" value="FTCD"/>
    <property type="match status" value="1"/>
</dbReference>
<dbReference type="InterPro" id="IPR013802">
    <property type="entry name" value="Formiminotransferase_C"/>
</dbReference>
<dbReference type="SUPFAM" id="SSF55116">
    <property type="entry name" value="Formiminotransferase domain of formiminotransferase-cyclodeaminase"/>
    <property type="match status" value="2"/>
</dbReference>
<keyword evidence="4" id="KW-0963">Cytoplasm</keyword>
<evidence type="ECO:0000256" key="3">
    <source>
        <dbReference type="ARBA" id="ARBA00012252"/>
    </source>
</evidence>
<dbReference type="EMBL" id="QQZY01000002">
    <property type="protein sequence ID" value="RDI75035.1"/>
    <property type="molecule type" value="Genomic_DNA"/>
</dbReference>
<name>A0A7M2YY07_9ACTN</name>
<dbReference type="Gene3D" id="3.30.990.10">
    <property type="entry name" value="Formiminotransferase, N-terminal subdomain"/>
    <property type="match status" value="1"/>
</dbReference>
<reference evidence="10 11" key="1">
    <citation type="submission" date="2018-07" db="EMBL/GenBank/DDBJ databases">
        <title>High-quality-draft genome sequence of Gaiella occulta.</title>
        <authorList>
            <person name="Severino R."/>
            <person name="Froufe H.J.C."/>
            <person name="Rainey F.A."/>
            <person name="Barroso C."/>
            <person name="Albuquerque L."/>
            <person name="Lobo-Da-Cunha A."/>
            <person name="Da Costa M.S."/>
            <person name="Egas C."/>
        </authorList>
    </citation>
    <scope>NUCLEOTIDE SEQUENCE [LARGE SCALE GENOMIC DNA]</scope>
    <source>
        <strain evidence="10 11">F2-233</strain>
    </source>
</reference>
<dbReference type="GO" id="GO:0019557">
    <property type="term" value="P:L-histidine catabolic process to glutamate and formate"/>
    <property type="evidence" value="ECO:0007669"/>
    <property type="project" value="UniProtKB-UniPathway"/>
</dbReference>
<dbReference type="RefSeq" id="WP_114795286.1">
    <property type="nucleotide sequence ID" value="NZ_QQZY01000002.1"/>
</dbReference>
<evidence type="ECO:0000256" key="4">
    <source>
        <dbReference type="ARBA" id="ARBA00022490"/>
    </source>
</evidence>
<organism evidence="10 11">
    <name type="scientific">Gaiella occulta</name>
    <dbReference type="NCBI Taxonomy" id="1002870"/>
    <lineage>
        <taxon>Bacteria</taxon>
        <taxon>Bacillati</taxon>
        <taxon>Actinomycetota</taxon>
        <taxon>Thermoleophilia</taxon>
        <taxon>Gaiellales</taxon>
        <taxon>Gaiellaceae</taxon>
        <taxon>Gaiella</taxon>
    </lineage>
</organism>